<proteinExistence type="predicted"/>
<dbReference type="AlphaFoldDB" id="A0A0G1U4X1"/>
<feature type="compositionally biased region" description="Pro residues" evidence="1">
    <location>
        <begin position="20"/>
        <end position="30"/>
    </location>
</feature>
<accession>A0A0G1U4X1</accession>
<comment type="caution">
    <text evidence="3">The sequence shown here is derived from an EMBL/GenBank/DDBJ whole genome shotgun (WGS) entry which is preliminary data.</text>
</comment>
<feature type="transmembrane region" description="Helical" evidence="2">
    <location>
        <begin position="39"/>
        <end position="60"/>
    </location>
</feature>
<name>A0A0G1U4X1_9BACT</name>
<evidence type="ECO:0000313" key="4">
    <source>
        <dbReference type="Proteomes" id="UP000034403"/>
    </source>
</evidence>
<keyword evidence="2" id="KW-1133">Transmembrane helix</keyword>
<evidence type="ECO:0000313" key="3">
    <source>
        <dbReference type="EMBL" id="KKU89111.1"/>
    </source>
</evidence>
<feature type="region of interest" description="Disordered" evidence="1">
    <location>
        <begin position="1"/>
        <end position="30"/>
    </location>
</feature>
<evidence type="ECO:0000256" key="2">
    <source>
        <dbReference type="SAM" id="Phobius"/>
    </source>
</evidence>
<keyword evidence="2" id="KW-0472">Membrane</keyword>
<dbReference type="Proteomes" id="UP000034403">
    <property type="component" value="Unassembled WGS sequence"/>
</dbReference>
<dbReference type="EMBL" id="LCPC01000016">
    <property type="protein sequence ID" value="KKU89111.1"/>
    <property type="molecule type" value="Genomic_DNA"/>
</dbReference>
<keyword evidence="2" id="KW-0812">Transmembrane</keyword>
<gene>
    <name evidence="3" type="ORF">UY20_C0016G0002</name>
</gene>
<feature type="compositionally biased region" description="Polar residues" evidence="1">
    <location>
        <begin position="1"/>
        <end position="16"/>
    </location>
</feature>
<evidence type="ECO:0000256" key="1">
    <source>
        <dbReference type="SAM" id="MobiDB-lite"/>
    </source>
</evidence>
<sequence>MDQPAQNVTQPASSQTPPVSNIPPSPKVPPPPVVKKPKIALLVAGIAAVLLICIAGFTILQQLPKKNVIPQPQPTTVPNADKLPSENLASARGEILNVNPQEKKLTLKSLNPRLDGIFATWTVTVTEETILARFSDWLESSSGESTRGAGFPKTDEEIKAGLVRIELAGFKVGDSVYLMAKQGQDLATMTEIEDPGALLLE</sequence>
<organism evidence="3 4">
    <name type="scientific">Candidatus Yanofskybacteria bacterium GW2011_GWA1_48_10</name>
    <dbReference type="NCBI Taxonomy" id="1619022"/>
    <lineage>
        <taxon>Bacteria</taxon>
        <taxon>Candidatus Yanofskyibacteriota</taxon>
    </lineage>
</organism>
<reference evidence="3 4" key="1">
    <citation type="journal article" date="2015" name="Nature">
        <title>rRNA introns, odd ribosomes, and small enigmatic genomes across a large radiation of phyla.</title>
        <authorList>
            <person name="Brown C.T."/>
            <person name="Hug L.A."/>
            <person name="Thomas B.C."/>
            <person name="Sharon I."/>
            <person name="Castelle C.J."/>
            <person name="Singh A."/>
            <person name="Wilkins M.J."/>
            <person name="Williams K.H."/>
            <person name="Banfield J.F."/>
        </authorList>
    </citation>
    <scope>NUCLEOTIDE SEQUENCE [LARGE SCALE GENOMIC DNA]</scope>
</reference>
<protein>
    <submittedName>
        <fullName evidence="3">Uncharacterized protein</fullName>
    </submittedName>
</protein>